<proteinExistence type="predicted"/>
<accession>A0A4Q0YA24</accession>
<dbReference type="AlphaFoldDB" id="A0A4Q0YA24"/>
<dbReference type="Proteomes" id="UP000290287">
    <property type="component" value="Unassembled WGS sequence"/>
</dbReference>
<protein>
    <submittedName>
        <fullName evidence="1">Uncharacterized protein</fullName>
    </submittedName>
</protein>
<organism evidence="1 2">
    <name type="scientific">Veronia nyctiphanis</name>
    <dbReference type="NCBI Taxonomy" id="1278244"/>
    <lineage>
        <taxon>Bacteria</taxon>
        <taxon>Pseudomonadati</taxon>
        <taxon>Pseudomonadota</taxon>
        <taxon>Gammaproteobacteria</taxon>
        <taxon>Vibrionales</taxon>
        <taxon>Vibrionaceae</taxon>
        <taxon>Veronia</taxon>
    </lineage>
</organism>
<evidence type="ECO:0000313" key="1">
    <source>
        <dbReference type="EMBL" id="RXJ65611.1"/>
    </source>
</evidence>
<keyword evidence="2" id="KW-1185">Reference proteome</keyword>
<comment type="caution">
    <text evidence="1">The sequence shown here is derived from an EMBL/GenBank/DDBJ whole genome shotgun (WGS) entry which is preliminary data.</text>
</comment>
<sequence length="109" mass="12919">MLAGVINHQNMEFQLKDNLSNYLQAVSLKRNMEKEYSEINSGILFFDNKFFDNFRLALIDLVNFRDAKEDWNLLLIDTPLIENSKSFNKKRKDIENFRNNFSGIMMPMC</sequence>
<dbReference type="EMBL" id="PEIB01000100">
    <property type="protein sequence ID" value="RXJ65611.1"/>
    <property type="molecule type" value="Genomic_DNA"/>
</dbReference>
<reference evidence="1 2" key="1">
    <citation type="submission" date="2017-10" db="EMBL/GenBank/DDBJ databases">
        <title>Nyctiphanis sp. nov., isolated from the stomach of the euphausiid Nyctiphanes simplex (Hansen, 1911) in the Gulf of California.</title>
        <authorList>
            <person name="Gomez-Gil B."/>
            <person name="Aguilar-Mendez M."/>
            <person name="Lopez-Cortes A."/>
            <person name="Gomez-Gutierrez J."/>
            <person name="Roque A."/>
            <person name="Lang E."/>
            <person name="Gonzalez-Castillo A."/>
        </authorList>
    </citation>
    <scope>NUCLEOTIDE SEQUENCE [LARGE SCALE GENOMIC DNA]</scope>
    <source>
        <strain evidence="1 2">CAIM 600</strain>
    </source>
</reference>
<name>A0A4Q0YA24_9GAMM</name>
<gene>
    <name evidence="1" type="ORF">CS022_24740</name>
</gene>
<evidence type="ECO:0000313" key="2">
    <source>
        <dbReference type="Proteomes" id="UP000290287"/>
    </source>
</evidence>